<evidence type="ECO:0000256" key="1">
    <source>
        <dbReference type="ARBA" id="ARBA00022679"/>
    </source>
</evidence>
<protein>
    <recommendedName>
        <fullName evidence="6">NAD kinase</fullName>
        <ecNumber evidence="6">2.7.1.23</ecNumber>
    </recommendedName>
    <alternativeName>
        <fullName evidence="6">ATP-dependent NAD kinase</fullName>
    </alternativeName>
</protein>
<keyword evidence="6" id="KW-0963">Cytoplasm</keyword>
<dbReference type="Proteomes" id="UP000016600">
    <property type="component" value="Unassembled WGS sequence"/>
</dbReference>
<feature type="binding site" evidence="6">
    <location>
        <position position="82"/>
    </location>
    <ligand>
        <name>NAD(+)</name>
        <dbReference type="ChEBI" id="CHEBI:57540"/>
    </ligand>
</feature>
<dbReference type="Gene3D" id="3.40.50.10330">
    <property type="entry name" value="Probable inorganic polyphosphate/atp-NAD kinase, domain 1"/>
    <property type="match status" value="1"/>
</dbReference>
<dbReference type="Pfam" id="PF01513">
    <property type="entry name" value="NAD_kinase"/>
    <property type="match status" value="1"/>
</dbReference>
<keyword evidence="6" id="KW-0547">Nucleotide-binding</keyword>
<comment type="subcellular location">
    <subcellularLocation>
        <location evidence="6">Cytoplasm</location>
    </subcellularLocation>
</comment>
<dbReference type="InterPro" id="IPR002504">
    <property type="entry name" value="NADK"/>
</dbReference>
<dbReference type="GO" id="GO:0006741">
    <property type="term" value="P:NADP+ biosynthetic process"/>
    <property type="evidence" value="ECO:0007669"/>
    <property type="project" value="UniProtKB-UniRule"/>
</dbReference>
<reference evidence="7 8" key="1">
    <citation type="submission" date="2013-08" db="EMBL/GenBank/DDBJ databases">
        <authorList>
            <person name="Durkin A.S."/>
            <person name="Haft D.R."/>
            <person name="McCorrison J."/>
            <person name="Torralba M."/>
            <person name="Gillis M."/>
            <person name="Haft D.H."/>
            <person name="Methe B."/>
            <person name="Sutton G."/>
            <person name="Nelson K.E."/>
        </authorList>
    </citation>
    <scope>NUCLEOTIDE SEQUENCE [LARGE SCALE GENOMIC DNA]</scope>
    <source>
        <strain evidence="7 8">F0068</strain>
    </source>
</reference>
<keyword evidence="1 6" id="KW-0808">Transferase</keyword>
<organism evidence="7 8">
    <name type="scientific">Hoylesella pleuritidis F0068</name>
    <dbReference type="NCBI Taxonomy" id="1081904"/>
    <lineage>
        <taxon>Bacteria</taxon>
        <taxon>Pseudomonadati</taxon>
        <taxon>Bacteroidota</taxon>
        <taxon>Bacteroidia</taxon>
        <taxon>Bacteroidales</taxon>
        <taxon>Prevotellaceae</taxon>
        <taxon>Hoylesella</taxon>
    </lineage>
</organism>
<dbReference type="InterPro" id="IPR016064">
    <property type="entry name" value="NAD/diacylglycerol_kinase_sf"/>
</dbReference>
<evidence type="ECO:0000256" key="2">
    <source>
        <dbReference type="ARBA" id="ARBA00022777"/>
    </source>
</evidence>
<keyword evidence="3 6" id="KW-0521">NADP</keyword>
<evidence type="ECO:0000256" key="5">
    <source>
        <dbReference type="ARBA" id="ARBA00047925"/>
    </source>
</evidence>
<dbReference type="PANTHER" id="PTHR20275">
    <property type="entry name" value="NAD KINASE"/>
    <property type="match status" value="1"/>
</dbReference>
<feature type="binding site" evidence="6">
    <location>
        <begin position="191"/>
        <end position="196"/>
    </location>
    <ligand>
        <name>NAD(+)</name>
        <dbReference type="ChEBI" id="CHEBI:57540"/>
    </ligand>
</feature>
<evidence type="ECO:0000256" key="4">
    <source>
        <dbReference type="ARBA" id="ARBA00023027"/>
    </source>
</evidence>
<dbReference type="RefSeq" id="WP_021583790.1">
    <property type="nucleotide sequence ID" value="NZ_AWET01000024.1"/>
</dbReference>
<dbReference type="EMBL" id="AWET01000024">
    <property type="protein sequence ID" value="ERK01660.1"/>
    <property type="molecule type" value="Genomic_DNA"/>
</dbReference>
<keyword evidence="6" id="KW-0067">ATP-binding</keyword>
<dbReference type="NCBIfam" id="NF002521">
    <property type="entry name" value="PRK01911.1"/>
    <property type="match status" value="1"/>
</dbReference>
<keyword evidence="2 6" id="KW-0418">Kinase</keyword>
<dbReference type="EC" id="2.7.1.23" evidence="6"/>
<comment type="catalytic activity">
    <reaction evidence="5 6">
        <text>NAD(+) + ATP = ADP + NADP(+) + H(+)</text>
        <dbReference type="Rhea" id="RHEA:18629"/>
        <dbReference type="ChEBI" id="CHEBI:15378"/>
        <dbReference type="ChEBI" id="CHEBI:30616"/>
        <dbReference type="ChEBI" id="CHEBI:57540"/>
        <dbReference type="ChEBI" id="CHEBI:58349"/>
        <dbReference type="ChEBI" id="CHEBI:456216"/>
        <dbReference type="EC" id="2.7.1.23"/>
    </reaction>
</comment>
<proteinExistence type="inferred from homology"/>
<dbReference type="GO" id="GO:0051287">
    <property type="term" value="F:NAD binding"/>
    <property type="evidence" value="ECO:0007669"/>
    <property type="project" value="UniProtKB-ARBA"/>
</dbReference>
<dbReference type="Pfam" id="PF20143">
    <property type="entry name" value="NAD_kinase_C"/>
    <property type="match status" value="1"/>
</dbReference>
<keyword evidence="8" id="KW-1185">Reference proteome</keyword>
<name>U2MJ19_9BACT</name>
<dbReference type="GO" id="GO:0019674">
    <property type="term" value="P:NAD+ metabolic process"/>
    <property type="evidence" value="ECO:0007669"/>
    <property type="project" value="InterPro"/>
</dbReference>
<feature type="binding site" evidence="6">
    <location>
        <begin position="77"/>
        <end position="78"/>
    </location>
    <ligand>
        <name>NAD(+)</name>
        <dbReference type="ChEBI" id="CHEBI:57540"/>
    </ligand>
</feature>
<comment type="similarity">
    <text evidence="6">Belongs to the NAD kinase family.</text>
</comment>
<dbReference type="AlphaFoldDB" id="U2MJ19"/>
<feature type="active site" description="Proton acceptor" evidence="6">
    <location>
        <position position="77"/>
    </location>
</feature>
<dbReference type="GO" id="GO:0046872">
    <property type="term" value="F:metal ion binding"/>
    <property type="evidence" value="ECO:0007669"/>
    <property type="project" value="UniProtKB-UniRule"/>
</dbReference>
<dbReference type="GO" id="GO:0005737">
    <property type="term" value="C:cytoplasm"/>
    <property type="evidence" value="ECO:0007669"/>
    <property type="project" value="UniProtKB-SubCell"/>
</dbReference>
<evidence type="ECO:0000313" key="8">
    <source>
        <dbReference type="Proteomes" id="UP000016600"/>
    </source>
</evidence>
<sequence length="295" mass="32325">MSSDQLRFAVFGNEHQAEKSASVQRTLAHLATHGAEVYIERTFYDFLMKDRRLSVDVAGVFDDYNFDVDFVISMGGDGTFLKAASRVGVKGTPVIGINMGRLGFLADIPSVEIEDALDDVLNGKFTIENHAVIQIETDAETISGSPYALNDIAILKRDNASMISVRACINGEYLVTYQADGLVVSTPTGSTAYSLSNGGPIIVPKAGILCLTPVAPHSLTIRPIVIPDDSEITLTVESRSHNYLVAVDGRSERLREGTKVTIRKAPHSIRMIKRDSRRYFSTLREKLMWGADNRG</sequence>
<dbReference type="SUPFAM" id="SSF111331">
    <property type="entry name" value="NAD kinase/diacylglycerol kinase-like"/>
    <property type="match status" value="1"/>
</dbReference>
<dbReference type="InterPro" id="IPR017438">
    <property type="entry name" value="ATP-NAD_kinase_N"/>
</dbReference>
<comment type="function">
    <text evidence="6">Involved in the regulation of the intracellular balance of NAD and NADP, and is a key enzyme in the biosynthesis of NADP. Catalyzes specifically the phosphorylation on 2'-hydroxyl of the adenosine moiety of NAD to yield NADP.</text>
</comment>
<evidence type="ECO:0000256" key="6">
    <source>
        <dbReference type="HAMAP-Rule" id="MF_00361"/>
    </source>
</evidence>
<dbReference type="PATRIC" id="fig|1081904.3.peg.1182"/>
<dbReference type="HAMAP" id="MF_00361">
    <property type="entry name" value="NAD_kinase"/>
    <property type="match status" value="1"/>
</dbReference>
<comment type="caution">
    <text evidence="7">The sequence shown here is derived from an EMBL/GenBank/DDBJ whole genome shotgun (WGS) entry which is preliminary data.</text>
</comment>
<evidence type="ECO:0000256" key="3">
    <source>
        <dbReference type="ARBA" id="ARBA00022857"/>
    </source>
</evidence>
<dbReference type="Gene3D" id="2.60.200.30">
    <property type="entry name" value="Probable inorganic polyphosphate/atp-NAD kinase, domain 2"/>
    <property type="match status" value="1"/>
</dbReference>
<gene>
    <name evidence="6" type="primary">nadK</name>
    <name evidence="7" type="ORF">HMPREF1218_1526</name>
</gene>
<dbReference type="PANTHER" id="PTHR20275:SF0">
    <property type="entry name" value="NAD KINASE"/>
    <property type="match status" value="1"/>
</dbReference>
<accession>U2MJ19</accession>
<feature type="binding site" evidence="6">
    <location>
        <begin position="150"/>
        <end position="151"/>
    </location>
    <ligand>
        <name>NAD(+)</name>
        <dbReference type="ChEBI" id="CHEBI:57540"/>
    </ligand>
</feature>
<dbReference type="GO" id="GO:0003951">
    <property type="term" value="F:NAD+ kinase activity"/>
    <property type="evidence" value="ECO:0007669"/>
    <property type="project" value="UniProtKB-UniRule"/>
</dbReference>
<feature type="binding site" evidence="6">
    <location>
        <position position="215"/>
    </location>
    <ligand>
        <name>NAD(+)</name>
        <dbReference type="ChEBI" id="CHEBI:57540"/>
    </ligand>
</feature>
<keyword evidence="4 6" id="KW-0520">NAD</keyword>
<comment type="cofactor">
    <cofactor evidence="6">
        <name>a divalent metal cation</name>
        <dbReference type="ChEBI" id="CHEBI:60240"/>
    </cofactor>
</comment>
<evidence type="ECO:0000313" key="7">
    <source>
        <dbReference type="EMBL" id="ERK01660.1"/>
    </source>
</evidence>
<feature type="binding site" evidence="6">
    <location>
        <position position="180"/>
    </location>
    <ligand>
        <name>NAD(+)</name>
        <dbReference type="ChEBI" id="CHEBI:57540"/>
    </ligand>
</feature>
<comment type="caution">
    <text evidence="6">Lacks conserved residue(s) required for the propagation of feature annotation.</text>
</comment>
<dbReference type="GO" id="GO:0005524">
    <property type="term" value="F:ATP binding"/>
    <property type="evidence" value="ECO:0007669"/>
    <property type="project" value="UniProtKB-KW"/>
</dbReference>
<dbReference type="InterPro" id="IPR017437">
    <property type="entry name" value="ATP-NAD_kinase_PpnK-typ_C"/>
</dbReference>